<evidence type="ECO:0000313" key="1">
    <source>
        <dbReference type="EMBL" id="ROU14459.1"/>
    </source>
</evidence>
<accession>A0A3N2S405</accession>
<name>A0A3N2S405_9ENTR</name>
<comment type="caution">
    <text evidence="1">The sequence shown here is derived from an EMBL/GenBank/DDBJ whole genome shotgun (WGS) entry which is preliminary data.</text>
</comment>
<protein>
    <submittedName>
        <fullName evidence="1">Uncharacterized protein</fullName>
    </submittedName>
</protein>
<organism evidence="1 2">
    <name type="scientific">Kluyvera ascorbata</name>
    <dbReference type="NCBI Taxonomy" id="51288"/>
    <lineage>
        <taxon>Bacteria</taxon>
        <taxon>Pseudomonadati</taxon>
        <taxon>Pseudomonadota</taxon>
        <taxon>Gammaproteobacteria</taxon>
        <taxon>Enterobacterales</taxon>
        <taxon>Enterobacteriaceae</taxon>
        <taxon>Kluyvera</taxon>
    </lineage>
</organism>
<reference evidence="1 2" key="1">
    <citation type="submission" date="2018-10" db="EMBL/GenBank/DDBJ databases">
        <title>Horizontal transference of carbapenem resistance between Klebsiella pneumoniae and Kluyvera ascorbata during abdominal infection: a case report.</title>
        <authorList>
            <person name="Raro O.H.F."/>
            <person name="Lima-Morales D."/>
            <person name="Barth A.L."/>
            <person name="Paim T.G.S."/>
            <person name="Mott M.P."/>
            <person name="Riche C.V.W."/>
            <person name="Teixeira U.F."/>
            <person name="Waechter F."/>
            <person name="Dias C.A.G."/>
        </authorList>
    </citation>
    <scope>NUCLEOTIDE SEQUENCE [LARGE SCALE GENOMIC DNA]</scope>
    <source>
        <strain evidence="1 2">OT2</strain>
    </source>
</reference>
<sequence length="65" mass="6853">MLQLVALGSRCPDKRSAIRQCVACCRMALRLSGLQTAYSRIASRHSPSTTRCAAIACSPAVSGTV</sequence>
<dbReference type="Proteomes" id="UP000268051">
    <property type="component" value="Unassembled WGS sequence"/>
</dbReference>
<dbReference type="EMBL" id="RHFN01000009">
    <property type="protein sequence ID" value="ROU14459.1"/>
    <property type="molecule type" value="Genomic_DNA"/>
</dbReference>
<dbReference type="AlphaFoldDB" id="A0A3N2S405"/>
<proteinExistence type="predicted"/>
<evidence type="ECO:0000313" key="2">
    <source>
        <dbReference type="Proteomes" id="UP000268051"/>
    </source>
</evidence>
<gene>
    <name evidence="1" type="ORF">EB837_11240</name>
</gene>